<evidence type="ECO:0000259" key="1">
    <source>
        <dbReference type="Pfam" id="PF01738"/>
    </source>
</evidence>
<dbReference type="Proteomes" id="UP001430306">
    <property type="component" value="Unassembled WGS sequence"/>
</dbReference>
<gene>
    <name evidence="2" type="ORF">LOC71_20100</name>
</gene>
<proteinExistence type="predicted"/>
<accession>A0ABS8NLZ2</accession>
<dbReference type="GO" id="GO:0016787">
    <property type="term" value="F:hydrolase activity"/>
    <property type="evidence" value="ECO:0007669"/>
    <property type="project" value="UniProtKB-KW"/>
</dbReference>
<dbReference type="Pfam" id="PF01738">
    <property type="entry name" value="DLH"/>
    <property type="match status" value="1"/>
</dbReference>
<feature type="domain" description="Dienelactone hydrolase" evidence="1">
    <location>
        <begin position="228"/>
        <end position="328"/>
    </location>
</feature>
<evidence type="ECO:0000313" key="2">
    <source>
        <dbReference type="EMBL" id="MCC9644583.1"/>
    </source>
</evidence>
<keyword evidence="3" id="KW-1185">Reference proteome</keyword>
<dbReference type="InterPro" id="IPR002925">
    <property type="entry name" value="Dienelactn_hydro"/>
</dbReference>
<reference evidence="2" key="1">
    <citation type="submission" date="2021-11" db="EMBL/GenBank/DDBJ databases">
        <title>Genome sequence.</title>
        <authorList>
            <person name="Sun Q."/>
        </authorList>
    </citation>
    <scope>NUCLEOTIDE SEQUENCE</scope>
    <source>
        <strain evidence="2">JC740</strain>
    </source>
</reference>
<evidence type="ECO:0000313" key="3">
    <source>
        <dbReference type="Proteomes" id="UP001430306"/>
    </source>
</evidence>
<sequence>MIDQPGRDGRHMKTWFGAIAWISAWLLFAACDTCLAQPADSLPSIVGENAPSNFDEMWRGFDPRSEPLETEVLHEWEEDGVVLRVVRFRIGVFKGQVAKLAAVYGYPKGQSNLPGLLQIHGGGQYADHKACVANAKRGYATVSIAWAGRISAANYRVSPDEVKLFWDNAVEDPNYRPTTDWGAVDGYHAPSRNPGNQFPKIDAAEWTLDDVESPRNSGWFLCAVAARRALTFLEHQPEVDSNRLGVYGHSMGGKLTVLTAVDSRVKAAAPSCGGISDRYNDSDLFCKTLGDDVSLKQITCPIVFLSPANDFHGRMGDLPKTLQEIASDDWRVTCSPHHNHQDTPKYEAATLLWFDQHLKQSFQFPETPGLDVQLGAADGDSTFTVVVDGSLPIESVDFYYTQNGKPNETPADRDDVVHRFWHHTPASQTSNVWTGRFSVADTNRSLWCYANVTYRLPKTVEGVGYYYRAYQTERLNLSTVLQVLKPAELQHAAVQANLRPTRMIEDFQGDWQKEWFTYRPEEWARSTNKPSSIVYMAPNDAELVLEVRSALPNDFVVMIDDHAASVQLTGDNRWQTFTLKASEFQDAGGKTLRSFTGVRQIRLSAKERLRTGRGDQQTSRIVGGTWKGKPPEFRLLKWLVPGGATP</sequence>
<dbReference type="EMBL" id="JAJKFW010000057">
    <property type="protein sequence ID" value="MCC9644583.1"/>
    <property type="molecule type" value="Genomic_DNA"/>
</dbReference>
<dbReference type="Gene3D" id="3.40.50.1820">
    <property type="entry name" value="alpha/beta hydrolase"/>
    <property type="match status" value="1"/>
</dbReference>
<protein>
    <submittedName>
        <fullName evidence="2">Dienelactone hydrolase family protein</fullName>
    </submittedName>
</protein>
<name>A0ABS8NLZ2_9BACT</name>
<comment type="caution">
    <text evidence="2">The sequence shown here is derived from an EMBL/GenBank/DDBJ whole genome shotgun (WGS) entry which is preliminary data.</text>
</comment>
<dbReference type="SUPFAM" id="SSF53474">
    <property type="entry name" value="alpha/beta-Hydrolases"/>
    <property type="match status" value="1"/>
</dbReference>
<dbReference type="InterPro" id="IPR029058">
    <property type="entry name" value="AB_hydrolase_fold"/>
</dbReference>
<dbReference type="PROSITE" id="PS51257">
    <property type="entry name" value="PROKAR_LIPOPROTEIN"/>
    <property type="match status" value="1"/>
</dbReference>
<organism evidence="2 3">
    <name type="scientific">Rhodopirellula halodulae</name>
    <dbReference type="NCBI Taxonomy" id="2894198"/>
    <lineage>
        <taxon>Bacteria</taxon>
        <taxon>Pseudomonadati</taxon>
        <taxon>Planctomycetota</taxon>
        <taxon>Planctomycetia</taxon>
        <taxon>Pirellulales</taxon>
        <taxon>Pirellulaceae</taxon>
        <taxon>Rhodopirellula</taxon>
    </lineage>
</organism>
<keyword evidence="2" id="KW-0378">Hydrolase</keyword>